<evidence type="ECO:0000313" key="1">
    <source>
        <dbReference type="EMBL" id="SAL81596.1"/>
    </source>
</evidence>
<proteinExistence type="predicted"/>
<dbReference type="RefSeq" id="WP_061150264.1">
    <property type="nucleotide sequence ID" value="NZ_FCOM02000038.1"/>
</dbReference>
<gene>
    <name evidence="1" type="ORF">AWB74_05994</name>
</gene>
<dbReference type="EMBL" id="FCOM02000038">
    <property type="protein sequence ID" value="SAL81596.1"/>
    <property type="molecule type" value="Genomic_DNA"/>
</dbReference>
<sequence length="1202" mass="136480">MPGFTKFIPFDVTTDQRHLTVATGFWSKKELLLNTCADAVLLEPQLDITSVIKFLNEQYEKRLRPSVAHRVERCLELTNGNFANMLVKNSTFRNKFRSSDLHGFKDKRFRNAYHQVMWSKVLDYLEETYPGEPSLQKDAVIDVIVESHRLGDGMPINMKGDAISWLHLGLPHFRKVLHSSRSFGELVRNLGTLRQFTWNYHSKSREWALDRNKEVLHAYRDLQLPFAEMRNPTEALHGLALSNSCTLALVLLAHHEYVLLPTSASFYLVSACNLIDPTWGWKTLLPTQRIHLSTVLTSSTVRSVYDIPENVRQWLEDCRFGEATHGLFKSMLTKAQAADPQLPPWPMAELHGLKRKVRNGIEGRWSHGSISRKFGPAWARFAEIRFNAAHTSPAHDGAAYRHLLPWAAERSFVSPTDIEPTDLDDPFDPTRTDTFRAYLVRPENLNKTTGKPPVSAWTAPALAFTVVCNALKLRPDSTIPLKANPFAPLGNPFRLIKPSKAVRHRLPTAIHEAMIDVLLDCDADGVPTYRWAREGPAAFDLFEWFGPDGTSPAETVWCPSRCAMLALLLMIPIRGKQARWLDRGLMDQRIWNIDRHVYEENRHPLASWRYPDGDTHEERFGRPSGVLQPISDSVLNVHEIGLFVNTNKTQMWDPLNRRGYEIPWPHTMHEGEEQEAQTAARWLNRPYEVLFQQIKWIDKYAPNPLPVSFMDAAIEQKHVNKRFAERLPMITPVFADLSQDTYRNDAAHTRVHVPCQAAKMYKLFNALSIEVERRLAAEGRPVTTTSPSSSSLGYQGRASLYQIHGLRVAGISRLIEMGVPVSIVQEFIAGHATAVMTLYYAKAERAALKEKLTAAFNAKGIVESWDSLRPALSSATALWVGNPRYRTIRSESLMEQYAGWRTVPGGICPLGGTACQIGGVRSGGALDLNLEKYEPVNGGCGNCRFFSTGPAFLIQQAQAMNELRLELRMHGRSRKALYEHLSELAWNDTDQLQVDARRRLAFDRQVVKEQIASIDQRCEPLVLEWFNRYMMFEESSKLLDQWKQFEKEHRSNDRPLVLLAAADKQHIASEIDVRLERGSEFALVRGILESANIQGGLARASQLSKDRCCEFMDKILRHEASEHLLMDIPDASKRYEAAWLMANMVEQLAGSTAVQACIDDDTPLPIREERRTEFREWASHIVGEAVQKDRRIKRSGNSLSAA</sequence>
<dbReference type="GO" id="GO:0003677">
    <property type="term" value="F:DNA binding"/>
    <property type="evidence" value="ECO:0007669"/>
    <property type="project" value="InterPro"/>
</dbReference>
<keyword evidence="2" id="KW-1185">Reference proteome</keyword>
<accession>A0A158KKD8</accession>
<evidence type="ECO:0008006" key="3">
    <source>
        <dbReference type="Google" id="ProtNLM"/>
    </source>
</evidence>
<protein>
    <recommendedName>
        <fullName evidence="3">Phage integrase family protein</fullName>
    </recommendedName>
</protein>
<dbReference type="InterPro" id="IPR013762">
    <property type="entry name" value="Integrase-like_cat_sf"/>
</dbReference>
<dbReference type="Pfam" id="PF13009">
    <property type="entry name" value="Integrase_2"/>
    <property type="match status" value="1"/>
</dbReference>
<dbReference type="InterPro" id="IPR024965">
    <property type="entry name" value="Putative_integrase"/>
</dbReference>
<dbReference type="GO" id="GO:0015074">
    <property type="term" value="P:DNA integration"/>
    <property type="evidence" value="ECO:0007669"/>
    <property type="project" value="InterPro"/>
</dbReference>
<name>A0A158KKD8_9BURK</name>
<dbReference type="Proteomes" id="UP000055019">
    <property type="component" value="Unassembled WGS sequence"/>
</dbReference>
<evidence type="ECO:0000313" key="2">
    <source>
        <dbReference type="Proteomes" id="UP000055019"/>
    </source>
</evidence>
<dbReference type="GO" id="GO:0006310">
    <property type="term" value="P:DNA recombination"/>
    <property type="evidence" value="ECO:0007669"/>
    <property type="project" value="InterPro"/>
</dbReference>
<reference evidence="1" key="1">
    <citation type="submission" date="2016-01" db="EMBL/GenBank/DDBJ databases">
        <authorList>
            <person name="Peeters C."/>
        </authorList>
    </citation>
    <scope>NUCLEOTIDE SEQUENCE [LARGE SCALE GENOMIC DNA]</scope>
    <source>
        <strain evidence="1">LMG 29317</strain>
    </source>
</reference>
<dbReference type="OrthoDB" id="2077978at2"/>
<organism evidence="1 2">
    <name type="scientific">Caballeronia arvi</name>
    <dbReference type="NCBI Taxonomy" id="1777135"/>
    <lineage>
        <taxon>Bacteria</taxon>
        <taxon>Pseudomonadati</taxon>
        <taxon>Pseudomonadota</taxon>
        <taxon>Betaproteobacteria</taxon>
        <taxon>Burkholderiales</taxon>
        <taxon>Burkholderiaceae</taxon>
        <taxon>Caballeronia</taxon>
    </lineage>
</organism>
<dbReference type="Gene3D" id="1.10.443.10">
    <property type="entry name" value="Intergrase catalytic core"/>
    <property type="match status" value="1"/>
</dbReference>
<comment type="caution">
    <text evidence="1">The sequence shown here is derived from an EMBL/GenBank/DDBJ whole genome shotgun (WGS) entry which is preliminary data.</text>
</comment>
<dbReference type="AlphaFoldDB" id="A0A158KKD8"/>